<keyword evidence="1" id="KW-0694">RNA-binding</keyword>
<dbReference type="Proteomes" id="UP000663828">
    <property type="component" value="Unassembled WGS sequence"/>
</dbReference>
<dbReference type="GO" id="GO:0005634">
    <property type="term" value="C:nucleus"/>
    <property type="evidence" value="ECO:0007669"/>
    <property type="project" value="TreeGrafter"/>
</dbReference>
<dbReference type="GO" id="GO:0003723">
    <property type="term" value="F:RNA binding"/>
    <property type="evidence" value="ECO:0007669"/>
    <property type="project" value="UniProtKB-KW"/>
</dbReference>
<dbReference type="AlphaFoldDB" id="A0A815ZVK6"/>
<keyword evidence="4" id="KW-1185">Reference proteome</keyword>
<reference evidence="3" key="1">
    <citation type="submission" date="2021-02" db="EMBL/GenBank/DDBJ databases">
        <authorList>
            <person name="Nowell W R."/>
        </authorList>
    </citation>
    <scope>NUCLEOTIDE SEQUENCE</scope>
</reference>
<feature type="non-terminal residue" evidence="3">
    <location>
        <position position="1"/>
    </location>
</feature>
<evidence type="ECO:0000256" key="1">
    <source>
        <dbReference type="ARBA" id="ARBA00022884"/>
    </source>
</evidence>
<accession>A0A815ZVK6</accession>
<dbReference type="InterPro" id="IPR055211">
    <property type="entry name" value="KH_PNO1_2nd"/>
</dbReference>
<evidence type="ECO:0000259" key="2">
    <source>
        <dbReference type="Pfam" id="PF22891"/>
    </source>
</evidence>
<evidence type="ECO:0000313" key="3">
    <source>
        <dbReference type="EMBL" id="CAF1587723.1"/>
    </source>
</evidence>
<dbReference type="PANTHER" id="PTHR12826:SF13">
    <property type="entry name" value="RNA-BINDING PROTEIN PNO1"/>
    <property type="match status" value="1"/>
</dbReference>
<organism evidence="3 4">
    <name type="scientific">Adineta ricciae</name>
    <name type="common">Rotifer</name>
    <dbReference type="NCBI Taxonomy" id="249248"/>
    <lineage>
        <taxon>Eukaryota</taxon>
        <taxon>Metazoa</taxon>
        <taxon>Spiralia</taxon>
        <taxon>Gnathifera</taxon>
        <taxon>Rotifera</taxon>
        <taxon>Eurotatoria</taxon>
        <taxon>Bdelloidea</taxon>
        <taxon>Adinetida</taxon>
        <taxon>Adinetidae</taxon>
        <taxon>Adineta</taxon>
    </lineage>
</organism>
<sequence length="40" mass="4313">GSYQNIQNARTSICNLILGSPPSKVYGKLRTVAARTAESF</sequence>
<proteinExistence type="predicted"/>
<gene>
    <name evidence="3" type="ORF">XAT740_LOCUS46218</name>
</gene>
<dbReference type="PANTHER" id="PTHR12826">
    <property type="entry name" value="RIBONUCLEASE Y"/>
    <property type="match status" value="1"/>
</dbReference>
<dbReference type="InterPro" id="IPR036612">
    <property type="entry name" value="KH_dom_type_1_sf"/>
</dbReference>
<protein>
    <recommendedName>
        <fullName evidence="2">PNO1 second type I KH domain-containing protein</fullName>
    </recommendedName>
</protein>
<dbReference type="Pfam" id="PF22891">
    <property type="entry name" value="KH_PNO1_2nd"/>
    <property type="match status" value="1"/>
</dbReference>
<dbReference type="Gene3D" id="3.30.1370.10">
    <property type="entry name" value="K Homology domain, type 1"/>
    <property type="match status" value="1"/>
</dbReference>
<comment type="caution">
    <text evidence="3">The sequence shown here is derived from an EMBL/GenBank/DDBJ whole genome shotgun (WGS) entry which is preliminary data.</text>
</comment>
<dbReference type="EMBL" id="CAJNOR010006167">
    <property type="protein sequence ID" value="CAF1587723.1"/>
    <property type="molecule type" value="Genomic_DNA"/>
</dbReference>
<evidence type="ECO:0000313" key="4">
    <source>
        <dbReference type="Proteomes" id="UP000663828"/>
    </source>
</evidence>
<feature type="domain" description="PNO1 second type I KH" evidence="2">
    <location>
        <begin position="1"/>
        <end position="33"/>
    </location>
</feature>
<name>A0A815ZVK6_ADIRI</name>